<dbReference type="RefSeq" id="WP_264512664.1">
    <property type="nucleotide sequence ID" value="NZ_JAPDDR010000003.1"/>
</dbReference>
<evidence type="ECO:0000256" key="3">
    <source>
        <dbReference type="ARBA" id="ARBA00022781"/>
    </source>
</evidence>
<dbReference type="PROSITE" id="PS00389">
    <property type="entry name" value="ATPASE_DELTA"/>
    <property type="match status" value="1"/>
</dbReference>
<keyword evidence="4" id="KW-0406">Ion transport</keyword>
<name>A0ABT3G0F8_9BACT</name>
<comment type="subcellular location">
    <subcellularLocation>
        <location evidence="1">Membrane</location>
    </subcellularLocation>
</comment>
<sequence>MKISKTATITARRIFRLCQSGPRLDEAKLSAAVRQLATEKPRGYRGVLVALKRLVRLDAERRRVIVESATELDQGARDRIVSNIAVKYGVDLAFEFRTNPELLGGLKIRVGNDVFDGSVKGRLDRLANAF</sequence>
<dbReference type="InterPro" id="IPR000711">
    <property type="entry name" value="ATPase_OSCP/dsu"/>
</dbReference>
<evidence type="ECO:0000313" key="8">
    <source>
        <dbReference type="Proteomes" id="UP001165653"/>
    </source>
</evidence>
<evidence type="ECO:0000256" key="6">
    <source>
        <dbReference type="ARBA" id="ARBA00023310"/>
    </source>
</evidence>
<keyword evidence="5" id="KW-0472">Membrane</keyword>
<accession>A0ABT3G0F8</accession>
<proteinExistence type="predicted"/>
<protein>
    <submittedName>
        <fullName evidence="7">F0F1 ATP synthase subunit delta</fullName>
    </submittedName>
</protein>
<keyword evidence="2" id="KW-0813">Transport</keyword>
<keyword evidence="6" id="KW-0066">ATP synthesis</keyword>
<reference evidence="7" key="1">
    <citation type="submission" date="2022-10" db="EMBL/GenBank/DDBJ databases">
        <title>Luteolibacter sp. GHJ8, whole genome shotgun sequencing project.</title>
        <authorList>
            <person name="Zhao G."/>
            <person name="Shen L."/>
        </authorList>
    </citation>
    <scope>NUCLEOTIDE SEQUENCE</scope>
    <source>
        <strain evidence="7">GHJ8</strain>
    </source>
</reference>
<evidence type="ECO:0000256" key="4">
    <source>
        <dbReference type="ARBA" id="ARBA00023065"/>
    </source>
</evidence>
<dbReference type="EMBL" id="JAPDDR010000003">
    <property type="protein sequence ID" value="MCW1913326.1"/>
    <property type="molecule type" value="Genomic_DNA"/>
</dbReference>
<dbReference type="InterPro" id="IPR020781">
    <property type="entry name" value="ATPase_OSCP/d_CS"/>
</dbReference>
<dbReference type="Proteomes" id="UP001165653">
    <property type="component" value="Unassembled WGS sequence"/>
</dbReference>
<keyword evidence="3" id="KW-0375">Hydrogen ion transport</keyword>
<keyword evidence="8" id="KW-1185">Reference proteome</keyword>
<evidence type="ECO:0000256" key="2">
    <source>
        <dbReference type="ARBA" id="ARBA00022448"/>
    </source>
</evidence>
<dbReference type="Pfam" id="PF00213">
    <property type="entry name" value="OSCP"/>
    <property type="match status" value="1"/>
</dbReference>
<evidence type="ECO:0000256" key="1">
    <source>
        <dbReference type="ARBA" id="ARBA00004370"/>
    </source>
</evidence>
<organism evidence="7 8">
    <name type="scientific">Luteolibacter rhizosphaerae</name>
    <dbReference type="NCBI Taxonomy" id="2989719"/>
    <lineage>
        <taxon>Bacteria</taxon>
        <taxon>Pseudomonadati</taxon>
        <taxon>Verrucomicrobiota</taxon>
        <taxon>Verrucomicrobiia</taxon>
        <taxon>Verrucomicrobiales</taxon>
        <taxon>Verrucomicrobiaceae</taxon>
        <taxon>Luteolibacter</taxon>
    </lineage>
</organism>
<evidence type="ECO:0000313" key="7">
    <source>
        <dbReference type="EMBL" id="MCW1913326.1"/>
    </source>
</evidence>
<gene>
    <name evidence="7" type="ORF">OJ996_07070</name>
</gene>
<comment type="caution">
    <text evidence="7">The sequence shown here is derived from an EMBL/GenBank/DDBJ whole genome shotgun (WGS) entry which is preliminary data.</text>
</comment>
<evidence type="ECO:0000256" key="5">
    <source>
        <dbReference type="ARBA" id="ARBA00023136"/>
    </source>
</evidence>